<gene>
    <name evidence="2" type="ORF">TWF481_004878</name>
</gene>
<comment type="caution">
    <text evidence="2">The sequence shown here is derived from an EMBL/GenBank/DDBJ whole genome shotgun (WGS) entry which is preliminary data.</text>
</comment>
<evidence type="ECO:0000313" key="2">
    <source>
        <dbReference type="EMBL" id="KAK6510164.1"/>
    </source>
</evidence>
<evidence type="ECO:0000256" key="1">
    <source>
        <dbReference type="SAM" id="MobiDB-lite"/>
    </source>
</evidence>
<feature type="compositionally biased region" description="Low complexity" evidence="1">
    <location>
        <begin position="1"/>
        <end position="13"/>
    </location>
</feature>
<dbReference type="AlphaFoldDB" id="A0AAV9WM05"/>
<keyword evidence="3" id="KW-1185">Reference proteome</keyword>
<protein>
    <submittedName>
        <fullName evidence="2">Uncharacterized protein</fullName>
    </submittedName>
</protein>
<sequence length="172" mass="18957">MGQLFSSSPYTYDPPDDSSPHTPDVIPMSYTIGSGDRAPDGEAFYVDFNDPESLVRELERYHMVGVLISPLEEFPVADVPMGDLYLIGWDDMPTSLVNNEAVFISAVYPASLSHLATLFVGGEALREKVRGHRSFVSDEMERYGGGVGVEEHADEGQIRAASKRVPYRPLDT</sequence>
<proteinExistence type="predicted"/>
<evidence type="ECO:0000313" key="3">
    <source>
        <dbReference type="Proteomes" id="UP001370758"/>
    </source>
</evidence>
<organism evidence="2 3">
    <name type="scientific">Arthrobotrys musiformis</name>
    <dbReference type="NCBI Taxonomy" id="47236"/>
    <lineage>
        <taxon>Eukaryota</taxon>
        <taxon>Fungi</taxon>
        <taxon>Dikarya</taxon>
        <taxon>Ascomycota</taxon>
        <taxon>Pezizomycotina</taxon>
        <taxon>Orbiliomycetes</taxon>
        <taxon>Orbiliales</taxon>
        <taxon>Orbiliaceae</taxon>
        <taxon>Arthrobotrys</taxon>
    </lineage>
</organism>
<reference evidence="2 3" key="1">
    <citation type="submission" date="2023-08" db="EMBL/GenBank/DDBJ databases">
        <authorList>
            <person name="Palmer J.M."/>
        </authorList>
    </citation>
    <scope>NUCLEOTIDE SEQUENCE [LARGE SCALE GENOMIC DNA]</scope>
    <source>
        <strain evidence="2 3">TWF481</strain>
    </source>
</reference>
<feature type="region of interest" description="Disordered" evidence="1">
    <location>
        <begin position="1"/>
        <end position="24"/>
    </location>
</feature>
<dbReference type="EMBL" id="JAVHJL010000002">
    <property type="protein sequence ID" value="KAK6510164.1"/>
    <property type="molecule type" value="Genomic_DNA"/>
</dbReference>
<dbReference type="Proteomes" id="UP001370758">
    <property type="component" value="Unassembled WGS sequence"/>
</dbReference>
<accession>A0AAV9WM05</accession>
<name>A0AAV9WM05_9PEZI</name>